<keyword evidence="1" id="KW-0645">Protease</keyword>
<dbReference type="PANTHER" id="PTHR43343:SF3">
    <property type="entry name" value="PROTEASE DO-LIKE 8, CHLOROPLASTIC"/>
    <property type="match status" value="1"/>
</dbReference>
<feature type="region of interest" description="Disordered" evidence="3">
    <location>
        <begin position="106"/>
        <end position="133"/>
    </location>
</feature>
<gene>
    <name evidence="6" type="ORF">K8V16_06940</name>
</gene>
<dbReference type="InterPro" id="IPR009003">
    <property type="entry name" value="Peptidase_S1_PA"/>
</dbReference>
<dbReference type="GO" id="GO:0006508">
    <property type="term" value="P:proteolysis"/>
    <property type="evidence" value="ECO:0007669"/>
    <property type="project" value="UniProtKB-KW"/>
</dbReference>
<accession>A0A9D3ADN3</accession>
<dbReference type="Gene3D" id="2.30.42.10">
    <property type="match status" value="1"/>
</dbReference>
<dbReference type="SUPFAM" id="SSF50156">
    <property type="entry name" value="PDZ domain-like"/>
    <property type="match status" value="1"/>
</dbReference>
<name>A0A9D3ADN3_9ACTN</name>
<evidence type="ECO:0000256" key="4">
    <source>
        <dbReference type="SAM" id="Phobius"/>
    </source>
</evidence>
<keyword evidence="4" id="KW-1133">Transmembrane helix</keyword>
<dbReference type="InterPro" id="IPR001940">
    <property type="entry name" value="Peptidase_S1C"/>
</dbReference>
<dbReference type="Pfam" id="PF13180">
    <property type="entry name" value="PDZ_2"/>
    <property type="match status" value="1"/>
</dbReference>
<dbReference type="SMART" id="SM00228">
    <property type="entry name" value="PDZ"/>
    <property type="match status" value="1"/>
</dbReference>
<dbReference type="InterPro" id="IPR036034">
    <property type="entry name" value="PDZ_sf"/>
</dbReference>
<dbReference type="GO" id="GO:0004252">
    <property type="term" value="F:serine-type endopeptidase activity"/>
    <property type="evidence" value="ECO:0007669"/>
    <property type="project" value="InterPro"/>
</dbReference>
<evidence type="ECO:0000259" key="5">
    <source>
        <dbReference type="PROSITE" id="PS50106"/>
    </source>
</evidence>
<dbReference type="PROSITE" id="PS50106">
    <property type="entry name" value="PDZ"/>
    <property type="match status" value="1"/>
</dbReference>
<keyword evidence="4" id="KW-0472">Membrane</keyword>
<evidence type="ECO:0000256" key="1">
    <source>
        <dbReference type="ARBA" id="ARBA00022670"/>
    </source>
</evidence>
<dbReference type="InterPro" id="IPR001478">
    <property type="entry name" value="PDZ"/>
</dbReference>
<dbReference type="PANTHER" id="PTHR43343">
    <property type="entry name" value="PEPTIDASE S12"/>
    <property type="match status" value="1"/>
</dbReference>
<evidence type="ECO:0000313" key="7">
    <source>
        <dbReference type="Proteomes" id="UP000789325"/>
    </source>
</evidence>
<feature type="compositionally biased region" description="Low complexity" evidence="3">
    <location>
        <begin position="467"/>
        <end position="487"/>
    </location>
</feature>
<evidence type="ECO:0000256" key="3">
    <source>
        <dbReference type="SAM" id="MobiDB-lite"/>
    </source>
</evidence>
<dbReference type="SUPFAM" id="SSF50494">
    <property type="entry name" value="Trypsin-like serine proteases"/>
    <property type="match status" value="1"/>
</dbReference>
<keyword evidence="4" id="KW-0812">Transmembrane</keyword>
<feature type="region of interest" description="Disordered" evidence="3">
    <location>
        <begin position="1"/>
        <end position="62"/>
    </location>
</feature>
<feature type="domain" description="PDZ" evidence="5">
    <location>
        <begin position="366"/>
        <end position="457"/>
    </location>
</feature>
<dbReference type="Pfam" id="PF13365">
    <property type="entry name" value="Trypsin_2"/>
    <property type="match status" value="1"/>
</dbReference>
<proteinExistence type="predicted"/>
<evidence type="ECO:0000256" key="2">
    <source>
        <dbReference type="ARBA" id="ARBA00022801"/>
    </source>
</evidence>
<sequence>MTDTHGVTPEGGAQSPKPGEEHAQHAASANQQPSYQQTAQQPSYQQTYQQSPYQAPVQPQGYRAPAPVSVERKSHGVRTFLLAFCGAALACVIGLGGFAIWQAATGSSGGSSDDGQHTQLGAQSSGSVDAGDEDPTLAEAVAKKALPSVAAIDVYTNQSSMGGLYGYGYGSGANSGADSNTLTQSSLGSGVVLTEDGYIITNNHVVEGADALKVTVGGEQYDAEIVGTDPSSDLAVIKAKDASGLAPIEVGDSDELIIGEWVMTIGSPFGLEQSVATGIVSATSRSQIMDSGTDPFSGQSAGEPTIYANLIQTDAAINPGNSGGALVDADGKLIGINTLITSYSGNYSGVGFAIPVNYAVNIAQQIIDGKTPTHAQLGVSLSTVNAQNAQRYGLPADSGAYVARVNPGSGAAEAGIEAGDIITKFDGGAVESASDLMLAVRSKNPGDKVTLEVNRNGETKEVEVTLGSDDSSESASTQQQSGTSQESLLDRLFGGGSGSQQNAA</sequence>
<dbReference type="InterPro" id="IPR051201">
    <property type="entry name" value="Chloro_Bact_Ser_Proteases"/>
</dbReference>
<dbReference type="EMBL" id="DYZL01000144">
    <property type="protein sequence ID" value="HJH43516.1"/>
    <property type="molecule type" value="Genomic_DNA"/>
</dbReference>
<organism evidence="6 7">
    <name type="scientific">Rubneribacter badeniensis</name>
    <dbReference type="NCBI Taxonomy" id="2070688"/>
    <lineage>
        <taxon>Bacteria</taxon>
        <taxon>Bacillati</taxon>
        <taxon>Actinomycetota</taxon>
        <taxon>Coriobacteriia</taxon>
        <taxon>Eggerthellales</taxon>
        <taxon>Eggerthellaceae</taxon>
        <taxon>Rubneribacter</taxon>
    </lineage>
</organism>
<feature type="compositionally biased region" description="Low complexity" evidence="3">
    <location>
        <begin position="31"/>
        <end position="56"/>
    </location>
</feature>
<dbReference type="AlphaFoldDB" id="A0A9D3ADN3"/>
<dbReference type="PRINTS" id="PR00834">
    <property type="entry name" value="PROTEASES2C"/>
</dbReference>
<feature type="region of interest" description="Disordered" evidence="3">
    <location>
        <begin position="455"/>
        <end position="504"/>
    </location>
</feature>
<dbReference type="Gene3D" id="2.40.10.120">
    <property type="match status" value="1"/>
</dbReference>
<feature type="compositionally biased region" description="Polar residues" evidence="3">
    <location>
        <begin position="117"/>
        <end position="127"/>
    </location>
</feature>
<reference evidence="6" key="1">
    <citation type="journal article" date="2021" name="PeerJ">
        <title>Extensive microbial diversity within the chicken gut microbiome revealed by metagenomics and culture.</title>
        <authorList>
            <person name="Gilroy R."/>
            <person name="Ravi A."/>
            <person name="Getino M."/>
            <person name="Pursley I."/>
            <person name="Horton D.L."/>
            <person name="Alikhan N.F."/>
            <person name="Baker D."/>
            <person name="Gharbi K."/>
            <person name="Hall N."/>
            <person name="Watson M."/>
            <person name="Adriaenssens E.M."/>
            <person name="Foster-Nyarko E."/>
            <person name="Jarju S."/>
            <person name="Secka A."/>
            <person name="Antonio M."/>
            <person name="Oren A."/>
            <person name="Chaudhuri R.R."/>
            <person name="La Ragione R."/>
            <person name="Hildebrand F."/>
            <person name="Pallen M.J."/>
        </authorList>
    </citation>
    <scope>NUCLEOTIDE SEQUENCE</scope>
    <source>
        <strain evidence="6">USAMLcec12-2067</strain>
    </source>
</reference>
<protein>
    <submittedName>
        <fullName evidence="6">Trypsin-like peptidase domain-containing protein</fullName>
    </submittedName>
</protein>
<dbReference type="Proteomes" id="UP000789325">
    <property type="component" value="Unassembled WGS sequence"/>
</dbReference>
<keyword evidence="2" id="KW-0378">Hydrolase</keyword>
<comment type="caution">
    <text evidence="6">The sequence shown here is derived from an EMBL/GenBank/DDBJ whole genome shotgun (WGS) entry which is preliminary data.</text>
</comment>
<reference evidence="6" key="2">
    <citation type="submission" date="2021-09" db="EMBL/GenBank/DDBJ databases">
        <authorList>
            <person name="Gilroy R."/>
        </authorList>
    </citation>
    <scope>NUCLEOTIDE SEQUENCE</scope>
    <source>
        <strain evidence="6">USAMLcec12-2067</strain>
    </source>
</reference>
<feature type="transmembrane region" description="Helical" evidence="4">
    <location>
        <begin position="80"/>
        <end position="101"/>
    </location>
</feature>
<evidence type="ECO:0000313" key="6">
    <source>
        <dbReference type="EMBL" id="HJH43516.1"/>
    </source>
</evidence>